<proteinExistence type="predicted"/>
<evidence type="ECO:0000256" key="2">
    <source>
        <dbReference type="SAM" id="SignalP"/>
    </source>
</evidence>
<protein>
    <recommendedName>
        <fullName evidence="5">VCBS repeat-containing protein</fullName>
    </recommendedName>
</protein>
<organism evidence="3 4">
    <name type="scientific">Poritiphilus flavus</name>
    <dbReference type="NCBI Taxonomy" id="2697053"/>
    <lineage>
        <taxon>Bacteria</taxon>
        <taxon>Pseudomonadati</taxon>
        <taxon>Bacteroidota</taxon>
        <taxon>Flavobacteriia</taxon>
        <taxon>Flavobacteriales</taxon>
        <taxon>Flavobacteriaceae</taxon>
        <taxon>Poritiphilus</taxon>
    </lineage>
</organism>
<sequence length="1072" mass="121746">MIKKILLTSCLVYFVSAPLLQAQTSSDSWTYIEIDSTKQMWGDWAKPEWLRYFGLDAGDIDRDGDLDILSGRYLYHNPGDNMESDWERTVLDDNVDGILCFDVDGDPYADLIAMALPDLFWYEALNTEATAFSRKRIGTVPATSHVNSQGFEKAQFIEGGPMEFVIAGNGNIYIVVVPENDNKDQEWEVRLICENTSDEGIGVGDIDADGDLDIAAGRRPDGEEEPKYLIWYENPGRIDRPWKETHIGESEHPIDRVEIADVNGDGKADVIVTEERYPGLEPDANLWWYGQQTLQSWERNRIATQYSSNNLDIADIDQDGDIDLLSAEHKGEKLELQLWYNDGKGSFSKKVIDTGKENHLGTQWVDIDLDGDLDIIGAGWDRHQYIHLWRNDKTKPLKTGMRFKDYPWAPERVNDEGRFLRVGGKLDYKSNEDHFPKDAHENGFIKLPAEVNLQDALRAEVFVERVQSHEDTKELRIQFNKGVPLLLPEPGTIPARATDYMFHFNSRIALSLSQLKQGQNAFRLTVSEEQSWDWPQNIIYGLVLRVYYPEDRIVPVLKSSGISSEGQIKDVIDLEIEPLQGIETARVDYIGFYEDVNWKGDGKYLDWQYRYHRGQLANHIGSATKPPFKFKWNTSWLPDQLDPIKIMALVKDINGITRVSTVLEGSMIDRTKSVSLIKPYGQDAFWTTRNGVHTEYLDLPFELQTENEVKLFWNSWSPCYSAGLNINGNSLPTAANTPCYDAFLSEQEIEDISSLKEGKNEISSAKTPLHEGKMVHGMDVQWPGIMMKIRRNATPVTNVMIHELLYEGTPHFRVETAKATYYFDRAGGGFSRIIDIYGNDWVSFKREPWGSYPASAASAFRGLPNLVFKSETDDGAGHPGHDRCNSQLVGTNKIRTVSKSGLWEWEWTFYDDHAIFEILKADPNVAYWFLYEGTPGGVYDPETSIYGTNRDGPAEDIPDYYKGSIDFGQFDWAYFGRKGTENSFYIAQLSDDDKMDMMSYLGNTENGALSEDGMTVFGFGREDNAQALLKGLNTFLIGFYGAHVNSKDGHQQITLHIENSIRTAKDEITDKL</sequence>
<comment type="caution">
    <text evidence="3">The sequence shown here is derived from an EMBL/GenBank/DDBJ whole genome shotgun (WGS) entry which is preliminary data.</text>
</comment>
<dbReference type="PANTHER" id="PTHR44103">
    <property type="entry name" value="PROPROTEIN CONVERTASE P"/>
    <property type="match status" value="1"/>
</dbReference>
<evidence type="ECO:0008006" key="5">
    <source>
        <dbReference type="Google" id="ProtNLM"/>
    </source>
</evidence>
<feature type="chain" id="PRO_5027058083" description="VCBS repeat-containing protein" evidence="2">
    <location>
        <begin position="23"/>
        <end position="1072"/>
    </location>
</feature>
<dbReference type="InterPro" id="IPR013517">
    <property type="entry name" value="FG-GAP"/>
</dbReference>
<feature type="signal peptide" evidence="2">
    <location>
        <begin position="1"/>
        <end position="22"/>
    </location>
</feature>
<name>A0A6L9ECD7_9FLAO</name>
<dbReference type="SUPFAM" id="SSF69318">
    <property type="entry name" value="Integrin alpha N-terminal domain"/>
    <property type="match status" value="1"/>
</dbReference>
<dbReference type="Pfam" id="PF13517">
    <property type="entry name" value="FG-GAP_3"/>
    <property type="match status" value="1"/>
</dbReference>
<reference evidence="3 4" key="1">
    <citation type="submission" date="2020-01" db="EMBL/GenBank/DDBJ databases">
        <title>Bacteria diversity of Porities sp.</title>
        <authorList>
            <person name="Wang G."/>
        </authorList>
    </citation>
    <scope>NUCLEOTIDE SEQUENCE [LARGE SCALE GENOMIC DNA]</scope>
    <source>
        <strain evidence="3 4">R33</strain>
    </source>
</reference>
<dbReference type="PANTHER" id="PTHR44103:SF1">
    <property type="entry name" value="PROPROTEIN CONVERTASE P"/>
    <property type="match status" value="1"/>
</dbReference>
<evidence type="ECO:0000313" key="3">
    <source>
        <dbReference type="EMBL" id="NAS12312.1"/>
    </source>
</evidence>
<evidence type="ECO:0000256" key="1">
    <source>
        <dbReference type="ARBA" id="ARBA00022729"/>
    </source>
</evidence>
<dbReference type="EMBL" id="WXYO01000004">
    <property type="protein sequence ID" value="NAS12312.1"/>
    <property type="molecule type" value="Genomic_DNA"/>
</dbReference>
<gene>
    <name evidence="3" type="ORF">GTQ38_09895</name>
</gene>
<evidence type="ECO:0000313" key="4">
    <source>
        <dbReference type="Proteomes" id="UP000475249"/>
    </source>
</evidence>
<dbReference type="InterPro" id="IPR028994">
    <property type="entry name" value="Integrin_alpha_N"/>
</dbReference>
<keyword evidence="4" id="KW-1185">Reference proteome</keyword>
<dbReference type="RefSeq" id="WP_161435350.1">
    <property type="nucleotide sequence ID" value="NZ_WXYO01000004.1"/>
</dbReference>
<dbReference type="Gene3D" id="2.130.10.130">
    <property type="entry name" value="Integrin alpha, N-terminal"/>
    <property type="match status" value="1"/>
</dbReference>
<keyword evidence="1 2" id="KW-0732">Signal</keyword>
<dbReference type="AlphaFoldDB" id="A0A6L9ECD7"/>
<dbReference type="Proteomes" id="UP000475249">
    <property type="component" value="Unassembled WGS sequence"/>
</dbReference>
<accession>A0A6L9ECD7</accession>